<name>A0A2K4ZNE6_9FIRM</name>
<dbReference type="Proteomes" id="UP000236311">
    <property type="component" value="Unassembled WGS sequence"/>
</dbReference>
<gene>
    <name evidence="1" type="ORF">AMURIS_04717</name>
</gene>
<dbReference type="AlphaFoldDB" id="A0A2K4ZNE6"/>
<evidence type="ECO:0000313" key="1">
    <source>
        <dbReference type="EMBL" id="SOY31965.1"/>
    </source>
</evidence>
<sequence length="687" mass="77222">MWEGKSEQANYILRYYLPCAPLFDEETIRNRMEGLPEFCVRYQIPAVMLYVDLNPCWYYLPDTPEHTAYYVEVVRQLAVRLREKGISYQLNYQNLFGATDGAADLRNVYRWEMYVDEKGMESGGVACMAGEKFRETAGKKLRMWAATRPDVIWIDDDMRFHNHGTAVKARWQGKHSGRKTDYGCFCPRHMAMYNARMHTSYTREELVTEILEGSARADWMAFTGECMTETARWVEHIIHEVSPETGIAIMTSTPDVHSVEGRHWGDFLESLSGKDMPLLRPYFGPYSESAPKDFFTSYLMFEQLKVNVAGQYRKEFAFYPEIENTRFTRWSKSLAATGYQIMLAAFLGSAGITLSLYDLEGCVLAEEPEYGELLMKLAPFVRTMRSWGLWEWQSDGIALVTAPERAGSPWNMKKVREMDELAQGRMWDTVLVRCGIACRYVTPEHLEETACVALDACTAALLRDEEIRLVLTKGVLLDAGAAGILIRRGFGACLGAEVGESVECVSASELLCTMRHQDNSPVRVPSRIDGGKWSHLLLKGAEELSRLMTPGGREYPGFTEFRNSLGGRVVIYAGNGAVGDGFYTNYRVRLLKGICGRLSGGSSVTVDNGSYMLLCVKKRKNEMALFAANLTADRVDEMMIRVPGKVKSASLTDGNGTGGELEVAGNEIRCRGLNLGLYEGAVIRLQR</sequence>
<evidence type="ECO:0000313" key="2">
    <source>
        <dbReference type="Proteomes" id="UP000236311"/>
    </source>
</evidence>
<organism evidence="1 2">
    <name type="scientific">Acetatifactor muris</name>
    <dbReference type="NCBI Taxonomy" id="879566"/>
    <lineage>
        <taxon>Bacteria</taxon>
        <taxon>Bacillati</taxon>
        <taxon>Bacillota</taxon>
        <taxon>Clostridia</taxon>
        <taxon>Lachnospirales</taxon>
        <taxon>Lachnospiraceae</taxon>
        <taxon>Acetatifactor</taxon>
    </lineage>
</organism>
<protein>
    <recommendedName>
        <fullName evidence="3">Beta-galactosidase trimerisation domain-containing protein</fullName>
    </recommendedName>
</protein>
<reference evidence="1 2" key="1">
    <citation type="submission" date="2018-01" db="EMBL/GenBank/DDBJ databases">
        <authorList>
            <person name="Gaut B.S."/>
            <person name="Morton B.R."/>
            <person name="Clegg M.T."/>
            <person name="Duvall M.R."/>
        </authorList>
    </citation>
    <scope>NUCLEOTIDE SEQUENCE [LARGE SCALE GENOMIC DNA]</scope>
    <source>
        <strain evidence="1">GP69</strain>
    </source>
</reference>
<dbReference type="RefSeq" id="WP_103241938.1">
    <property type="nucleotide sequence ID" value="NZ_JANJZD010000037.1"/>
</dbReference>
<dbReference type="OrthoDB" id="2253662at2"/>
<accession>A0A2K4ZNE6</accession>
<dbReference type="EMBL" id="OFSM01000035">
    <property type="protein sequence ID" value="SOY31965.1"/>
    <property type="molecule type" value="Genomic_DNA"/>
</dbReference>
<evidence type="ECO:0008006" key="3">
    <source>
        <dbReference type="Google" id="ProtNLM"/>
    </source>
</evidence>
<proteinExistence type="predicted"/>
<keyword evidence="2" id="KW-1185">Reference proteome</keyword>